<reference evidence="4 5" key="1">
    <citation type="submission" date="2020-06" db="EMBL/GenBank/DDBJ databases">
        <title>Transcriptomic and genomic resources for Thalictrum thalictroides and T. hernandezii: Facilitating candidate gene discovery in an emerging model plant lineage.</title>
        <authorList>
            <person name="Arias T."/>
            <person name="Riano-Pachon D.M."/>
            <person name="Di Stilio V.S."/>
        </authorList>
    </citation>
    <scope>NUCLEOTIDE SEQUENCE [LARGE SCALE GENOMIC DNA]</scope>
    <source>
        <strain evidence="5">cv. WT478/WT964</strain>
        <tissue evidence="4">Leaves</tissue>
    </source>
</reference>
<evidence type="ECO:0000256" key="2">
    <source>
        <dbReference type="SAM" id="MobiDB-lite"/>
    </source>
</evidence>
<keyword evidence="3" id="KW-1133">Transmembrane helix</keyword>
<feature type="coiled-coil region" evidence="1">
    <location>
        <begin position="205"/>
        <end position="232"/>
    </location>
</feature>
<keyword evidence="5" id="KW-1185">Reference proteome</keyword>
<keyword evidence="1" id="KW-0175">Coiled coil</keyword>
<protein>
    <submittedName>
        <fullName evidence="4">Uncharacterized protein</fullName>
    </submittedName>
</protein>
<evidence type="ECO:0000313" key="4">
    <source>
        <dbReference type="EMBL" id="KAF5201114.1"/>
    </source>
</evidence>
<name>A0A7J6WUL5_THATH</name>
<comment type="caution">
    <text evidence="4">The sequence shown here is derived from an EMBL/GenBank/DDBJ whole genome shotgun (WGS) entry which is preliminary data.</text>
</comment>
<evidence type="ECO:0000313" key="5">
    <source>
        <dbReference type="Proteomes" id="UP000554482"/>
    </source>
</evidence>
<feature type="transmembrane region" description="Helical" evidence="3">
    <location>
        <begin position="12"/>
        <end position="32"/>
    </location>
</feature>
<dbReference type="OrthoDB" id="1110706at2759"/>
<dbReference type="PANTHER" id="PTHR36595:SF1">
    <property type="entry name" value="TRANSMEMBRANE PROTEIN"/>
    <property type="match status" value="1"/>
</dbReference>
<dbReference type="AlphaFoldDB" id="A0A7J6WUL5"/>
<keyword evidence="3" id="KW-0472">Membrane</keyword>
<evidence type="ECO:0000256" key="1">
    <source>
        <dbReference type="SAM" id="Coils"/>
    </source>
</evidence>
<gene>
    <name evidence="4" type="ORF">FRX31_009295</name>
</gene>
<accession>A0A7J6WUL5</accession>
<dbReference type="Proteomes" id="UP000554482">
    <property type="component" value="Unassembled WGS sequence"/>
</dbReference>
<dbReference type="PANTHER" id="PTHR36595">
    <property type="entry name" value="TRANSMEMBRANE PROTEIN"/>
    <property type="match status" value="1"/>
</dbReference>
<keyword evidence="3" id="KW-0812">Transmembrane</keyword>
<sequence length="263" mass="29748">MFSSTVEFIGLISSSTLLMFGFCNLIIVILIVSNLKSNTPQPHYETSACVTVIPKRIENDQIQDIEASSDMVVEVPNVDEEEDKDDEDVQNDDDHQEVEDELRRKVEAFIEKINRAWKEEKLGISPYVQREQPYGHLATSTLVNNSKSDSAPSHSETSVCVAASRQRIEKEQIKESAPLVSIDIEASSSEIVEKKVVVHVPTVGKEPVIEKIDEEEEEQDELRKRVEEFIAKINTTWKAEKLGNFSPYVHREQLHGHLGVAHL</sequence>
<organism evidence="4 5">
    <name type="scientific">Thalictrum thalictroides</name>
    <name type="common">Rue-anemone</name>
    <name type="synonym">Anemone thalictroides</name>
    <dbReference type="NCBI Taxonomy" id="46969"/>
    <lineage>
        <taxon>Eukaryota</taxon>
        <taxon>Viridiplantae</taxon>
        <taxon>Streptophyta</taxon>
        <taxon>Embryophyta</taxon>
        <taxon>Tracheophyta</taxon>
        <taxon>Spermatophyta</taxon>
        <taxon>Magnoliopsida</taxon>
        <taxon>Ranunculales</taxon>
        <taxon>Ranunculaceae</taxon>
        <taxon>Thalictroideae</taxon>
        <taxon>Thalictrum</taxon>
    </lineage>
</organism>
<evidence type="ECO:0000256" key="3">
    <source>
        <dbReference type="SAM" id="Phobius"/>
    </source>
</evidence>
<proteinExistence type="predicted"/>
<feature type="region of interest" description="Disordered" evidence="2">
    <location>
        <begin position="79"/>
        <end position="100"/>
    </location>
</feature>
<dbReference type="EMBL" id="JABWDY010009865">
    <property type="protein sequence ID" value="KAF5201114.1"/>
    <property type="molecule type" value="Genomic_DNA"/>
</dbReference>